<dbReference type="InterPro" id="IPR051408">
    <property type="entry name" value="Phosphate_transprt_permease"/>
</dbReference>
<keyword evidence="4 9" id="KW-1003">Cell membrane</keyword>
<reference evidence="12" key="3">
    <citation type="submission" date="2007-10" db="EMBL/GenBank/DDBJ databases">
        <authorList>
            <person name="Chisholm S."/>
            <person name="Huang K."/>
            <person name="Martiny A."/>
            <person name="Kettler G."/>
            <person name="Coleman M."/>
            <person name="Coe A."/>
            <person name="Ferriera S."/>
            <person name="Johnson J."/>
            <person name="Frazier M."/>
            <person name="Venter J.C."/>
        </authorList>
    </citation>
    <scope>NUCLEOTIDE SEQUENCE</scope>
    <source>
        <strain evidence="12">MIT9211</strain>
    </source>
</reference>
<dbReference type="NCBIfam" id="TIGR00974">
    <property type="entry name" value="3a0107s02c"/>
    <property type="match status" value="1"/>
</dbReference>
<evidence type="ECO:0000313" key="13">
    <source>
        <dbReference type="Proteomes" id="UP000000788"/>
    </source>
</evidence>
<proteinExistence type="inferred from homology"/>
<comment type="subcellular location">
    <subcellularLocation>
        <location evidence="1 9">Cell membrane</location>
        <topology evidence="1 9">Multi-pass membrane protein</topology>
    </subcellularLocation>
</comment>
<gene>
    <name evidence="11" type="primary">pstA</name>
    <name evidence="12" type="ordered locus">P9211_08641</name>
</gene>
<feature type="transmembrane region" description="Helical" evidence="9">
    <location>
        <begin position="184"/>
        <end position="205"/>
    </location>
</feature>
<dbReference type="CDD" id="cd06261">
    <property type="entry name" value="TM_PBP2"/>
    <property type="match status" value="1"/>
</dbReference>
<sequence length="297" mass="31527">MKKTDLTYKSNLTRNITSRAFTIIAGIFSFIAVLPLILVLMYIIFKGGSLISWDLLVLEPQPPGDDLGSAGGIGNAIVGTFIISGIASVIAVPIGIGGGIYLAEYSKGGSFARFIRFGTNVLSGIPSIIAGVFVYSIIVVTKIFLGSTFSGLAGGIALSIIMLPTVIKTTDEGLKLVPDDLRRGALGLGASMFTTILFITLPSAFRSIATGIVLGLARAAGETAPLIFTALFSYYHITSISDIFYEMSSLSVLIYNFALEPYEAQNELAWAASFVLVILLLGMNLFSRLISKIASNK</sequence>
<evidence type="ECO:0000313" key="12">
    <source>
        <dbReference type="EMBL" id="ABX08795.1"/>
    </source>
</evidence>
<evidence type="ECO:0000256" key="6">
    <source>
        <dbReference type="ARBA" id="ARBA00022692"/>
    </source>
</evidence>
<feature type="domain" description="ABC transmembrane type-1" evidence="10">
    <location>
        <begin position="77"/>
        <end position="287"/>
    </location>
</feature>
<keyword evidence="13" id="KW-1185">Reference proteome</keyword>
<dbReference type="EMBL" id="CP000878">
    <property type="protein sequence ID" value="ABX08795.1"/>
    <property type="molecule type" value="Genomic_DNA"/>
</dbReference>
<dbReference type="HOGENOM" id="CLU_033621_2_0_3"/>
<evidence type="ECO:0000256" key="4">
    <source>
        <dbReference type="ARBA" id="ARBA00022475"/>
    </source>
</evidence>
<reference evidence="11" key="1">
    <citation type="journal article" date="2006" name="Proc. Natl. Acad. Sci. U.S.A.">
        <title>Phosphate acquisition genes in Prochlorococcus ecotypes: evidence for genome-wide adaptation.</title>
        <authorList>
            <person name="Martiny A.C."/>
            <person name="Coleman M.L."/>
            <person name="Chisholm S.W."/>
        </authorList>
    </citation>
    <scope>NUCLEOTIDE SEQUENCE</scope>
    <source>
        <strain evidence="11">MIT 9211</strain>
    </source>
</reference>
<accession>Q0GPK5</accession>
<evidence type="ECO:0000256" key="5">
    <source>
        <dbReference type="ARBA" id="ARBA00022592"/>
    </source>
</evidence>
<evidence type="ECO:0000259" key="10">
    <source>
        <dbReference type="PROSITE" id="PS50928"/>
    </source>
</evidence>
<organism evidence="11">
    <name type="scientific">Prochlorococcus marinus (strain MIT 9211)</name>
    <dbReference type="NCBI Taxonomy" id="93059"/>
    <lineage>
        <taxon>Bacteria</taxon>
        <taxon>Bacillati</taxon>
        <taxon>Cyanobacteriota</taxon>
        <taxon>Cyanophyceae</taxon>
        <taxon>Synechococcales</taxon>
        <taxon>Prochlorococcaceae</taxon>
        <taxon>Prochlorococcus</taxon>
    </lineage>
</organism>
<feature type="transmembrane region" description="Helical" evidence="9">
    <location>
        <begin position="114"/>
        <end position="137"/>
    </location>
</feature>
<evidence type="ECO:0000256" key="3">
    <source>
        <dbReference type="ARBA" id="ARBA00022448"/>
    </source>
</evidence>
<feature type="transmembrane region" description="Helical" evidence="9">
    <location>
        <begin position="76"/>
        <end position="102"/>
    </location>
</feature>
<keyword evidence="5" id="KW-0592">Phosphate transport</keyword>
<dbReference type="InterPro" id="IPR035906">
    <property type="entry name" value="MetI-like_sf"/>
</dbReference>
<dbReference type="Proteomes" id="UP000000788">
    <property type="component" value="Chromosome"/>
</dbReference>
<dbReference type="STRING" id="93059.P9211_08641"/>
<protein>
    <recommendedName>
        <fullName evidence="9">Phosphate transport system permease protein PstA</fullName>
    </recommendedName>
</protein>
<keyword evidence="7 9" id="KW-1133">Transmembrane helix</keyword>
<dbReference type="PROSITE" id="PS50928">
    <property type="entry name" value="ABC_TM1"/>
    <property type="match status" value="1"/>
</dbReference>
<evidence type="ECO:0000256" key="7">
    <source>
        <dbReference type="ARBA" id="ARBA00022989"/>
    </source>
</evidence>
<feature type="transmembrane region" description="Helical" evidence="9">
    <location>
        <begin position="21"/>
        <end position="45"/>
    </location>
</feature>
<feature type="transmembrane region" description="Helical" evidence="9">
    <location>
        <begin position="143"/>
        <end position="163"/>
    </location>
</feature>
<dbReference type="InterPro" id="IPR005672">
    <property type="entry name" value="Phosphate_PstA"/>
</dbReference>
<keyword evidence="8 9" id="KW-0472">Membrane</keyword>
<dbReference type="SUPFAM" id="SSF161098">
    <property type="entry name" value="MetI-like"/>
    <property type="match status" value="1"/>
</dbReference>
<dbReference type="GO" id="GO:0005315">
    <property type="term" value="F:phosphate transmembrane transporter activity"/>
    <property type="evidence" value="ECO:0007669"/>
    <property type="project" value="InterPro"/>
</dbReference>
<dbReference type="PANTHER" id="PTHR42922:SF1">
    <property type="entry name" value="PHOSPHATE TRANSPORT SYSTEM PERMEASE PROTEIN PSTA"/>
    <property type="match status" value="1"/>
</dbReference>
<dbReference type="InterPro" id="IPR000515">
    <property type="entry name" value="MetI-like"/>
</dbReference>
<evidence type="ECO:0000256" key="8">
    <source>
        <dbReference type="ARBA" id="ARBA00023136"/>
    </source>
</evidence>
<keyword evidence="6 9" id="KW-0812">Transmembrane</keyword>
<reference evidence="12 13" key="2">
    <citation type="journal article" date="2007" name="PLoS Genet.">
        <title>Patterns and implications of gene gain and loss in the evolution of Prochlorococcus.</title>
        <authorList>
            <person name="Kettler G.C."/>
            <person name="Martiny A.C."/>
            <person name="Huang K."/>
            <person name="Zucker J."/>
            <person name="Coleman M.L."/>
            <person name="Rodrigue S."/>
            <person name="Chen F."/>
            <person name="Lapidus A."/>
            <person name="Ferriera S."/>
            <person name="Johnson J."/>
            <person name="Steglich C."/>
            <person name="Church G.M."/>
            <person name="Richardson P."/>
            <person name="Chisholm S.W."/>
        </authorList>
    </citation>
    <scope>NUCLEOTIDE SEQUENCE [LARGE SCALE GENOMIC DNA]</scope>
    <source>
        <strain evidence="13">MIT 9211</strain>
        <strain evidence="12">MIT9211</strain>
    </source>
</reference>
<dbReference type="PANTHER" id="PTHR42922">
    <property type="entry name" value="PHOSPHATE TRANSPORT SYSTEM PERMEASE PROTEIN PSTA"/>
    <property type="match status" value="1"/>
</dbReference>
<dbReference type="AlphaFoldDB" id="Q0GPK5"/>
<dbReference type="GO" id="GO:0035435">
    <property type="term" value="P:phosphate ion transmembrane transport"/>
    <property type="evidence" value="ECO:0007669"/>
    <property type="project" value="InterPro"/>
</dbReference>
<name>Q0GPK5_PROM4</name>
<dbReference type="GO" id="GO:0005886">
    <property type="term" value="C:plasma membrane"/>
    <property type="evidence" value="ECO:0007669"/>
    <property type="project" value="UniProtKB-SubCell"/>
</dbReference>
<dbReference type="eggNOG" id="COG0581">
    <property type="taxonomic scope" value="Bacteria"/>
</dbReference>
<comment type="similarity">
    <text evidence="2 9">Belongs to the binding-protein-dependent transport system permease family. CysTW subfamily.</text>
</comment>
<dbReference type="RefSeq" id="WP_012195417.1">
    <property type="nucleotide sequence ID" value="NC_009976.1"/>
</dbReference>
<evidence type="ECO:0000256" key="9">
    <source>
        <dbReference type="RuleBase" id="RU363043"/>
    </source>
</evidence>
<evidence type="ECO:0000256" key="2">
    <source>
        <dbReference type="ARBA" id="ARBA00007069"/>
    </source>
</evidence>
<evidence type="ECO:0000313" key="11">
    <source>
        <dbReference type="EMBL" id="ABI23492.1"/>
    </source>
</evidence>
<dbReference type="OrthoDB" id="9807065at2"/>
<keyword evidence="3" id="KW-0813">Transport</keyword>
<dbReference type="Gene3D" id="1.10.3720.10">
    <property type="entry name" value="MetI-like"/>
    <property type="match status" value="1"/>
</dbReference>
<dbReference type="KEGG" id="pmj:P9211_08641"/>
<evidence type="ECO:0000256" key="1">
    <source>
        <dbReference type="ARBA" id="ARBA00004651"/>
    </source>
</evidence>
<dbReference type="Pfam" id="PF00528">
    <property type="entry name" value="BPD_transp_1"/>
    <property type="match status" value="1"/>
</dbReference>
<feature type="transmembrane region" description="Helical" evidence="9">
    <location>
        <begin position="268"/>
        <end position="287"/>
    </location>
</feature>
<dbReference type="EMBL" id="DQ787004">
    <property type="protein sequence ID" value="ABI23492.1"/>
    <property type="molecule type" value="Genomic_DNA"/>
</dbReference>